<organism evidence="1 2">
    <name type="scientific">Vibrio ouci</name>
    <dbReference type="NCBI Taxonomy" id="2499078"/>
    <lineage>
        <taxon>Bacteria</taxon>
        <taxon>Pseudomonadati</taxon>
        <taxon>Pseudomonadota</taxon>
        <taxon>Gammaproteobacteria</taxon>
        <taxon>Vibrionales</taxon>
        <taxon>Vibrionaceae</taxon>
        <taxon>Vibrio</taxon>
    </lineage>
</organism>
<reference evidence="1 2" key="1">
    <citation type="submission" date="2019-01" db="EMBL/GenBank/DDBJ databases">
        <title>Vibrio BEI176 sp. nov, a marine bacterium isolated from China: eastern marignal seas.</title>
        <authorList>
            <person name="Li B."/>
        </authorList>
    </citation>
    <scope>NUCLEOTIDE SEQUENCE [LARGE SCALE GENOMIC DNA]</scope>
    <source>
        <strain evidence="1 2">BEI176</strain>
    </source>
</reference>
<comment type="caution">
    <text evidence="1">The sequence shown here is derived from an EMBL/GenBank/DDBJ whole genome shotgun (WGS) entry which is preliminary data.</text>
</comment>
<name>A0A4Y8WBR5_9VIBR</name>
<evidence type="ECO:0000313" key="1">
    <source>
        <dbReference type="EMBL" id="TFH90086.1"/>
    </source>
</evidence>
<dbReference type="EMBL" id="SATR01000035">
    <property type="protein sequence ID" value="TFH90086.1"/>
    <property type="molecule type" value="Genomic_DNA"/>
</dbReference>
<dbReference type="Proteomes" id="UP000297753">
    <property type="component" value="Unassembled WGS sequence"/>
</dbReference>
<protein>
    <submittedName>
        <fullName evidence="1">Uncharacterized protein</fullName>
    </submittedName>
</protein>
<dbReference type="AlphaFoldDB" id="A0A4Y8WBR5"/>
<accession>A0A4Y8WBR5</accession>
<dbReference type="RefSeq" id="WP_134836803.1">
    <property type="nucleotide sequence ID" value="NZ_SATR01000035.1"/>
</dbReference>
<evidence type="ECO:0000313" key="2">
    <source>
        <dbReference type="Proteomes" id="UP000297753"/>
    </source>
</evidence>
<keyword evidence="2" id="KW-1185">Reference proteome</keyword>
<dbReference type="OrthoDB" id="5886835at2"/>
<sequence length="70" mass="7885">MKTPSINIQITTVDEALHWQNVATLNINKFRSNPVEGQENFQSNLIRMWNDVHAQAGLAIISLQEPVEVA</sequence>
<gene>
    <name evidence="1" type="ORF">ELS82_18560</name>
</gene>
<proteinExistence type="predicted"/>